<reference evidence="4" key="1">
    <citation type="journal article" date="2019" name="Int. J. Syst. Evol. Microbiol.">
        <title>The Global Catalogue of Microorganisms (GCM) 10K type strain sequencing project: providing services to taxonomists for standard genome sequencing and annotation.</title>
        <authorList>
            <consortium name="The Broad Institute Genomics Platform"/>
            <consortium name="The Broad Institute Genome Sequencing Center for Infectious Disease"/>
            <person name="Wu L."/>
            <person name="Ma J."/>
        </authorList>
    </citation>
    <scope>NUCLEOTIDE SEQUENCE [LARGE SCALE GENOMIC DNA]</scope>
    <source>
        <strain evidence="4">CGMCC 4.7237</strain>
    </source>
</reference>
<dbReference type="RefSeq" id="WP_386433616.1">
    <property type="nucleotide sequence ID" value="NZ_JBHSBB010000018.1"/>
</dbReference>
<dbReference type="EMBL" id="JBHSBB010000018">
    <property type="protein sequence ID" value="MFC4034785.1"/>
    <property type="molecule type" value="Genomic_DNA"/>
</dbReference>
<name>A0ABV8HRT9_9ACTN</name>
<proteinExistence type="predicted"/>
<keyword evidence="4" id="KW-1185">Reference proteome</keyword>
<comment type="caution">
    <text evidence="3">The sequence shown here is derived from an EMBL/GenBank/DDBJ whole genome shotgun (WGS) entry which is preliminary data.</text>
</comment>
<protein>
    <submittedName>
        <fullName evidence="3">Beta-ribofuranosylaminobenzene 5'-phosphate synthase family protein</fullName>
    </submittedName>
</protein>
<keyword evidence="1" id="KW-0808">Transferase</keyword>
<evidence type="ECO:0000256" key="1">
    <source>
        <dbReference type="ARBA" id="ARBA00022777"/>
    </source>
</evidence>
<evidence type="ECO:0000313" key="4">
    <source>
        <dbReference type="Proteomes" id="UP001595765"/>
    </source>
</evidence>
<organism evidence="3 4">
    <name type="scientific">Streptomyces polygonati</name>
    <dbReference type="NCBI Taxonomy" id="1617087"/>
    <lineage>
        <taxon>Bacteria</taxon>
        <taxon>Bacillati</taxon>
        <taxon>Actinomycetota</taxon>
        <taxon>Actinomycetes</taxon>
        <taxon>Kitasatosporales</taxon>
        <taxon>Streptomycetaceae</taxon>
        <taxon>Streptomyces</taxon>
    </lineage>
</organism>
<dbReference type="InterPro" id="IPR020568">
    <property type="entry name" value="Ribosomal_Su5_D2-typ_SF"/>
</dbReference>
<evidence type="ECO:0000313" key="3">
    <source>
        <dbReference type="EMBL" id="MFC4034785.1"/>
    </source>
</evidence>
<dbReference type="PIRSF" id="PIRSF004884">
    <property type="entry name" value="Sugar_kin_arch"/>
    <property type="match status" value="1"/>
</dbReference>
<dbReference type="InterPro" id="IPR014721">
    <property type="entry name" value="Ribsml_uS5_D2-typ_fold_subgr"/>
</dbReference>
<dbReference type="SUPFAM" id="SSF54211">
    <property type="entry name" value="Ribosomal protein S5 domain 2-like"/>
    <property type="match status" value="1"/>
</dbReference>
<dbReference type="InterPro" id="IPR004422">
    <property type="entry name" value="RFAP_synthase"/>
</dbReference>
<dbReference type="Proteomes" id="UP001595765">
    <property type="component" value="Unassembled WGS sequence"/>
</dbReference>
<gene>
    <name evidence="3" type="ORF">ACFO3J_25440</name>
</gene>
<dbReference type="NCBIfam" id="TIGR00144">
    <property type="entry name" value="beta_RFAP_syn"/>
    <property type="match status" value="1"/>
</dbReference>
<dbReference type="Gene3D" id="3.30.230.10">
    <property type="match status" value="1"/>
</dbReference>
<evidence type="ECO:0000259" key="2">
    <source>
        <dbReference type="Pfam" id="PF00288"/>
    </source>
</evidence>
<sequence length="352" mass="38200">MTEPISPEWGVRVRTGCRVSFTLIDLNGESGRRNGMASMALRSPGLEAVVLPSDVSTVEADENGSAHLEAVSALLERLREEWQGPPARVVIRKGLPPHTGFGSGTTTAVAVGRAYAQFAGQSVAVADIARAAGRAGTSGASPNLIERGGFLVDGGHLNPEDFAEDPKRYLVPTRYAGGGRRPPVLISSPFPQWPILVIIPNGNQMHGEVEREFFARTLPIPAQEARRTAHAVLMNLATSVLEADYPSFCRAVNFLTYESYFKQKQIEMQSSEVKILLEEARRGPEIDAIAMSSEGPMCYAFTRRPRAAVQRLAEMRASGVVRDFWFSGPRNVPASVDWVPALDDGSLQSLVD</sequence>
<dbReference type="InterPro" id="IPR006204">
    <property type="entry name" value="GHMP_kinase_N_dom"/>
</dbReference>
<feature type="domain" description="GHMP kinase N-terminal" evidence="2">
    <location>
        <begin position="72"/>
        <end position="136"/>
    </location>
</feature>
<dbReference type="Pfam" id="PF00288">
    <property type="entry name" value="GHMP_kinases_N"/>
    <property type="match status" value="1"/>
</dbReference>
<accession>A0ABV8HRT9</accession>
<keyword evidence="1" id="KW-0418">Kinase</keyword>